<sequence length="374" mass="43199">MDRKKPVPSKILEQKRQEYARKVHLDHLKASRSFIDCHNLANWTHLTTKAKRMQTEEEKYCDIERDNAILLAKMSVIARGKGEVDCGMPNKYGKTSMNIYVRTQEQIKVQEENKAIVSRIRARKANMSAAKFEEEYQQNERMMKSICEFPYQRPDKPRNQSFEEFKMNETRQTMKRPAAMRSMTAAQKVAQNEQNQQMTRSRSAPTEQRRDIPNKQDSNTKDKGDVSKLAIQEDVQEDEEGDDEEEEEVPWGKGIVVVKIIGVKDVAAVDSNGKSDPYIKIRIGDDQEGRKNEKRTKRAKDTLNAEYNENFEFDFDPEATQARELTLELWDHDTLSDDDQIGRLLIPLSPLKNCLVALTCQFEGVNKQFGKDVG</sequence>
<dbReference type="SMART" id="SM00239">
    <property type="entry name" value="C2"/>
    <property type="match status" value="1"/>
</dbReference>
<dbReference type="InterPro" id="IPR035892">
    <property type="entry name" value="C2_domain_sf"/>
</dbReference>
<feature type="compositionally biased region" description="Polar residues" evidence="2">
    <location>
        <begin position="189"/>
        <end position="206"/>
    </location>
</feature>
<feature type="domain" description="C2" evidence="3">
    <location>
        <begin position="235"/>
        <end position="362"/>
    </location>
</feature>
<evidence type="ECO:0000256" key="2">
    <source>
        <dbReference type="SAM" id="MobiDB-lite"/>
    </source>
</evidence>
<dbReference type="InterPro" id="IPR038792">
    <property type="entry name" value="CFAP97D1/2"/>
</dbReference>
<comment type="caution">
    <text evidence="4">The sequence shown here is derived from an EMBL/GenBank/DDBJ whole genome shotgun (WGS) entry which is preliminary data.</text>
</comment>
<dbReference type="Gene3D" id="2.60.40.150">
    <property type="entry name" value="C2 domain"/>
    <property type="match status" value="1"/>
</dbReference>
<dbReference type="PRINTS" id="PR00360">
    <property type="entry name" value="C2DOMAIN"/>
</dbReference>
<dbReference type="CDD" id="cd00030">
    <property type="entry name" value="C2"/>
    <property type="match status" value="1"/>
</dbReference>
<feature type="compositionally biased region" description="Acidic residues" evidence="2">
    <location>
        <begin position="234"/>
        <end position="249"/>
    </location>
</feature>
<dbReference type="InterPro" id="IPR000008">
    <property type="entry name" value="C2_dom"/>
</dbReference>
<dbReference type="OrthoDB" id="2163395at2759"/>
<dbReference type="AlphaFoldDB" id="A0A5J4TP98"/>
<feature type="compositionally biased region" description="Basic and acidic residues" evidence="2">
    <location>
        <begin position="153"/>
        <end position="169"/>
    </location>
</feature>
<dbReference type="Proteomes" id="UP000324800">
    <property type="component" value="Unassembled WGS sequence"/>
</dbReference>
<evidence type="ECO:0000259" key="3">
    <source>
        <dbReference type="PROSITE" id="PS50004"/>
    </source>
</evidence>
<dbReference type="Pfam" id="PF00168">
    <property type="entry name" value="C2"/>
    <property type="match status" value="1"/>
</dbReference>
<evidence type="ECO:0000313" key="5">
    <source>
        <dbReference type="Proteomes" id="UP000324800"/>
    </source>
</evidence>
<protein>
    <recommendedName>
        <fullName evidence="3">C2 domain-containing protein</fullName>
    </recommendedName>
</protein>
<evidence type="ECO:0000256" key="1">
    <source>
        <dbReference type="ARBA" id="ARBA00008315"/>
    </source>
</evidence>
<dbReference type="PANTHER" id="PTHR33768:SF3">
    <property type="entry name" value="MIP11318P"/>
    <property type="match status" value="1"/>
</dbReference>
<organism evidence="4 5">
    <name type="scientific">Streblomastix strix</name>
    <dbReference type="NCBI Taxonomy" id="222440"/>
    <lineage>
        <taxon>Eukaryota</taxon>
        <taxon>Metamonada</taxon>
        <taxon>Preaxostyla</taxon>
        <taxon>Oxymonadida</taxon>
        <taxon>Streblomastigidae</taxon>
        <taxon>Streblomastix</taxon>
    </lineage>
</organism>
<dbReference type="InterPro" id="IPR029488">
    <property type="entry name" value="Hmw/CFAP97"/>
</dbReference>
<feature type="region of interest" description="Disordered" evidence="2">
    <location>
        <begin position="151"/>
        <end position="249"/>
    </location>
</feature>
<gene>
    <name evidence="4" type="ORF">EZS28_045228</name>
</gene>
<feature type="non-terminal residue" evidence="4">
    <location>
        <position position="374"/>
    </location>
</feature>
<comment type="similarity">
    <text evidence="1">Belongs to the CFAP97 family.</text>
</comment>
<dbReference type="EMBL" id="SNRW01028681">
    <property type="protein sequence ID" value="KAA6359245.1"/>
    <property type="molecule type" value="Genomic_DNA"/>
</dbReference>
<name>A0A5J4TP98_9EUKA</name>
<dbReference type="Pfam" id="PF13879">
    <property type="entry name" value="Hmw_CFAP97"/>
    <property type="match status" value="1"/>
</dbReference>
<dbReference type="SUPFAM" id="SSF49562">
    <property type="entry name" value="C2 domain (Calcium/lipid-binding domain, CaLB)"/>
    <property type="match status" value="1"/>
</dbReference>
<evidence type="ECO:0000313" key="4">
    <source>
        <dbReference type="EMBL" id="KAA6359245.1"/>
    </source>
</evidence>
<proteinExistence type="inferred from homology"/>
<feature type="compositionally biased region" description="Basic and acidic residues" evidence="2">
    <location>
        <begin position="207"/>
        <end position="226"/>
    </location>
</feature>
<accession>A0A5J4TP98</accession>
<reference evidence="4 5" key="1">
    <citation type="submission" date="2019-03" db="EMBL/GenBank/DDBJ databases">
        <title>Single cell metagenomics reveals metabolic interactions within the superorganism composed of flagellate Streblomastix strix and complex community of Bacteroidetes bacteria on its surface.</title>
        <authorList>
            <person name="Treitli S.C."/>
            <person name="Kolisko M."/>
            <person name="Husnik F."/>
            <person name="Keeling P."/>
            <person name="Hampl V."/>
        </authorList>
    </citation>
    <scope>NUCLEOTIDE SEQUENCE [LARGE SCALE GENOMIC DNA]</scope>
    <source>
        <strain evidence="4">ST1C</strain>
    </source>
</reference>
<dbReference type="PANTHER" id="PTHR33768">
    <property type="entry name" value="MIP11318P"/>
    <property type="match status" value="1"/>
</dbReference>
<dbReference type="PROSITE" id="PS50004">
    <property type="entry name" value="C2"/>
    <property type="match status" value="1"/>
</dbReference>